<proteinExistence type="predicted"/>
<keyword evidence="2" id="KW-1185">Reference proteome</keyword>
<dbReference type="EMBL" id="PNYB01000001">
    <property type="protein sequence ID" value="PMS28489.1"/>
    <property type="molecule type" value="Genomic_DNA"/>
</dbReference>
<dbReference type="AlphaFoldDB" id="A0A2N7WG96"/>
<protein>
    <submittedName>
        <fullName evidence="1">Uncharacterized protein</fullName>
    </submittedName>
</protein>
<accession>A0A2N7WG96</accession>
<evidence type="ECO:0000313" key="1">
    <source>
        <dbReference type="EMBL" id="PMS28489.1"/>
    </source>
</evidence>
<sequence length="96" mass="10684">MDTIRLRPVPPLPDVQQNSEAVARFGARLAVLCKFVDAVLPQLAADQCLRIESSFRQGIEELLSRTEDMVTPLAYHTTLMEQTNVMLEALAQRGGM</sequence>
<comment type="caution">
    <text evidence="1">The sequence shown here is derived from an EMBL/GenBank/DDBJ whole genome shotgun (WGS) entry which is preliminary data.</text>
</comment>
<evidence type="ECO:0000313" key="2">
    <source>
        <dbReference type="Proteomes" id="UP000235347"/>
    </source>
</evidence>
<reference evidence="1 2" key="1">
    <citation type="submission" date="2018-01" db="EMBL/GenBank/DDBJ databases">
        <title>Whole genome analyses suggest that Burkholderia sensu lato contains two further novel genera in the rhizoxinica-symbiotica group Mycetohabitans gen. nov., and Trinickia gen. nov.: implications for the evolution of diazotrophy and nodulation in the Burkholderiaceae.</title>
        <authorList>
            <person name="Estrada-de los Santos P."/>
            <person name="Palmer M."/>
            <person name="Chavez-Ramirez B."/>
            <person name="Beukes C."/>
            <person name="Steenkamp E.T."/>
            <person name="Hirsch A.M."/>
            <person name="Manyaka P."/>
            <person name="Maluk M."/>
            <person name="Lafos M."/>
            <person name="Crook M."/>
            <person name="Gross E."/>
            <person name="Simon M.F."/>
            <person name="Bueno dos Reis Junior F."/>
            <person name="Poole P.S."/>
            <person name="Venter S.N."/>
            <person name="James E.K."/>
        </authorList>
    </citation>
    <scope>NUCLEOTIDE SEQUENCE [LARGE SCALE GENOMIC DNA]</scope>
    <source>
        <strain evidence="1 2">GP25-8</strain>
    </source>
</reference>
<organism evidence="1 2">
    <name type="scientific">Trinickia soli</name>
    <dbReference type="NCBI Taxonomy" id="380675"/>
    <lineage>
        <taxon>Bacteria</taxon>
        <taxon>Pseudomonadati</taxon>
        <taxon>Pseudomonadota</taxon>
        <taxon>Betaproteobacteria</taxon>
        <taxon>Burkholderiales</taxon>
        <taxon>Burkholderiaceae</taxon>
        <taxon>Trinickia</taxon>
    </lineage>
</organism>
<name>A0A2N7WG96_9BURK</name>
<gene>
    <name evidence="1" type="ORF">C0Z19_01940</name>
</gene>
<dbReference type="Proteomes" id="UP000235347">
    <property type="component" value="Unassembled WGS sequence"/>
</dbReference>